<dbReference type="Proteomes" id="UP000199452">
    <property type="component" value="Unassembled WGS sequence"/>
</dbReference>
<dbReference type="GO" id="GO:0008961">
    <property type="term" value="F:phosphatidylglycerol-prolipoprotein diacylglyceryl transferase activity"/>
    <property type="evidence" value="ECO:0007669"/>
    <property type="project" value="UniProtKB-UniRule"/>
</dbReference>
<evidence type="ECO:0000256" key="7">
    <source>
        <dbReference type="HAMAP-Rule" id="MF_01147"/>
    </source>
</evidence>
<dbReference type="NCBIfam" id="TIGR00544">
    <property type="entry name" value="lgt"/>
    <property type="match status" value="1"/>
</dbReference>
<dbReference type="RefSeq" id="WP_092438334.1">
    <property type="nucleotide sequence ID" value="NZ_FMYP01000032.1"/>
</dbReference>
<dbReference type="GO" id="GO:0005886">
    <property type="term" value="C:plasma membrane"/>
    <property type="evidence" value="ECO:0007669"/>
    <property type="project" value="UniProtKB-SubCell"/>
</dbReference>
<dbReference type="InterPro" id="IPR001640">
    <property type="entry name" value="Lgt"/>
</dbReference>
<protein>
    <recommendedName>
        <fullName evidence="7">Phosphatidylglycerol--prolipoprotein diacylglyceryl transferase</fullName>
        <ecNumber evidence="7">2.5.1.145</ecNumber>
    </recommendedName>
</protein>
<dbReference type="AlphaFoldDB" id="A0A1G6LNS9"/>
<dbReference type="Pfam" id="PF01790">
    <property type="entry name" value="LGT"/>
    <property type="match status" value="1"/>
</dbReference>
<dbReference type="EMBL" id="FMYP01000032">
    <property type="protein sequence ID" value="SDC44774.1"/>
    <property type="molecule type" value="Genomic_DNA"/>
</dbReference>
<proteinExistence type="inferred from homology"/>
<dbReference type="GO" id="GO:0042158">
    <property type="term" value="P:lipoprotein biosynthetic process"/>
    <property type="evidence" value="ECO:0007669"/>
    <property type="project" value="UniProtKB-UniRule"/>
</dbReference>
<feature type="transmembrane region" description="Helical" evidence="7">
    <location>
        <begin position="110"/>
        <end position="127"/>
    </location>
</feature>
<gene>
    <name evidence="7" type="primary">lgt</name>
    <name evidence="8" type="ORF">SAMN05216323_10324</name>
</gene>
<evidence type="ECO:0000256" key="6">
    <source>
        <dbReference type="ARBA" id="ARBA00023136"/>
    </source>
</evidence>
<keyword evidence="8" id="KW-0449">Lipoprotein</keyword>
<name>A0A1G6LNS9_9BACT</name>
<evidence type="ECO:0000256" key="4">
    <source>
        <dbReference type="ARBA" id="ARBA00022692"/>
    </source>
</evidence>
<dbReference type="UniPathway" id="UPA00664"/>
<evidence type="ECO:0000313" key="9">
    <source>
        <dbReference type="Proteomes" id="UP000199452"/>
    </source>
</evidence>
<evidence type="ECO:0000313" key="8">
    <source>
        <dbReference type="EMBL" id="SDC44774.1"/>
    </source>
</evidence>
<keyword evidence="6 7" id="KW-0472">Membrane</keyword>
<evidence type="ECO:0000256" key="3">
    <source>
        <dbReference type="ARBA" id="ARBA00022679"/>
    </source>
</evidence>
<accession>A0A1G6LNS9</accession>
<dbReference type="PANTHER" id="PTHR30589:SF0">
    <property type="entry name" value="PHOSPHATIDYLGLYCEROL--PROLIPOPROTEIN DIACYLGLYCERYL TRANSFERASE"/>
    <property type="match status" value="1"/>
</dbReference>
<feature type="transmembrane region" description="Helical" evidence="7">
    <location>
        <begin position="247"/>
        <end position="268"/>
    </location>
</feature>
<organism evidence="8 9">
    <name type="scientific">Williamwhitmania taraxaci</name>
    <dbReference type="NCBI Taxonomy" id="1640674"/>
    <lineage>
        <taxon>Bacteria</taxon>
        <taxon>Pseudomonadati</taxon>
        <taxon>Bacteroidota</taxon>
        <taxon>Bacteroidia</taxon>
        <taxon>Bacteroidales</taxon>
        <taxon>Williamwhitmaniaceae</taxon>
        <taxon>Williamwhitmania</taxon>
    </lineage>
</organism>
<reference evidence="8 9" key="1">
    <citation type="submission" date="2016-09" db="EMBL/GenBank/DDBJ databases">
        <authorList>
            <person name="Capua I."/>
            <person name="De Benedictis P."/>
            <person name="Joannis T."/>
            <person name="Lombin L.H."/>
            <person name="Cattoli G."/>
        </authorList>
    </citation>
    <scope>NUCLEOTIDE SEQUENCE [LARGE SCALE GENOMIC DNA]</scope>
    <source>
        <strain evidence="8 9">A7P-90m</strain>
    </source>
</reference>
<comment type="catalytic activity">
    <reaction evidence="7">
        <text>L-cysteinyl-[prolipoprotein] + a 1,2-diacyl-sn-glycero-3-phospho-(1'-sn-glycerol) = an S-1,2-diacyl-sn-glyceryl-L-cysteinyl-[prolipoprotein] + sn-glycerol 1-phosphate + H(+)</text>
        <dbReference type="Rhea" id="RHEA:56712"/>
        <dbReference type="Rhea" id="RHEA-COMP:14679"/>
        <dbReference type="Rhea" id="RHEA-COMP:14680"/>
        <dbReference type="ChEBI" id="CHEBI:15378"/>
        <dbReference type="ChEBI" id="CHEBI:29950"/>
        <dbReference type="ChEBI" id="CHEBI:57685"/>
        <dbReference type="ChEBI" id="CHEBI:64716"/>
        <dbReference type="ChEBI" id="CHEBI:140658"/>
        <dbReference type="EC" id="2.5.1.145"/>
    </reaction>
</comment>
<comment type="pathway">
    <text evidence="7">Protein modification; lipoprotein biosynthesis (diacylglyceryl transfer).</text>
</comment>
<dbReference type="OrthoDB" id="871140at2"/>
<comment type="function">
    <text evidence="7">Catalyzes the transfer of the diacylglyceryl group from phosphatidylglycerol to the sulfhydryl group of the N-terminal cysteine of a prolipoprotein, the first step in the formation of mature lipoproteins.</text>
</comment>
<comment type="subcellular location">
    <subcellularLocation>
        <location evidence="7">Cell membrane</location>
        <topology evidence="7">Multi-pass membrane protein</topology>
    </subcellularLocation>
</comment>
<keyword evidence="5 7" id="KW-1133">Transmembrane helix</keyword>
<keyword evidence="2 7" id="KW-1003">Cell membrane</keyword>
<dbReference type="PANTHER" id="PTHR30589">
    <property type="entry name" value="PROLIPOPROTEIN DIACYLGLYCERYL TRANSFERASE"/>
    <property type="match status" value="1"/>
</dbReference>
<keyword evidence="4 7" id="KW-0812">Transmembrane</keyword>
<feature type="transmembrane region" description="Helical" evidence="7">
    <location>
        <begin position="25"/>
        <end position="46"/>
    </location>
</feature>
<feature type="binding site" evidence="7">
    <location>
        <position position="153"/>
    </location>
    <ligand>
        <name>a 1,2-diacyl-sn-glycero-3-phospho-(1'-sn-glycerol)</name>
        <dbReference type="ChEBI" id="CHEBI:64716"/>
    </ligand>
</feature>
<feature type="transmembrane region" description="Helical" evidence="7">
    <location>
        <begin position="188"/>
        <end position="205"/>
    </location>
</feature>
<comment type="similarity">
    <text evidence="1 7">Belongs to the Lgt family.</text>
</comment>
<dbReference type="STRING" id="1640674.SAMN05216323_10324"/>
<evidence type="ECO:0000256" key="1">
    <source>
        <dbReference type="ARBA" id="ARBA00007150"/>
    </source>
</evidence>
<evidence type="ECO:0000256" key="5">
    <source>
        <dbReference type="ARBA" id="ARBA00022989"/>
    </source>
</evidence>
<dbReference type="PROSITE" id="PS01311">
    <property type="entry name" value="LGT"/>
    <property type="match status" value="1"/>
</dbReference>
<dbReference type="EC" id="2.5.1.145" evidence="7"/>
<feature type="transmembrane region" description="Helical" evidence="7">
    <location>
        <begin position="217"/>
        <end position="235"/>
    </location>
</feature>
<feature type="transmembrane region" description="Helical" evidence="7">
    <location>
        <begin position="134"/>
        <end position="152"/>
    </location>
</feature>
<keyword evidence="3 7" id="KW-0808">Transferase</keyword>
<dbReference type="HAMAP" id="MF_01147">
    <property type="entry name" value="Lgt"/>
    <property type="match status" value="1"/>
</dbReference>
<keyword evidence="9" id="KW-1185">Reference proteome</keyword>
<evidence type="ECO:0000256" key="2">
    <source>
        <dbReference type="ARBA" id="ARBA00022475"/>
    </source>
</evidence>
<sequence length="291" mass="33364">MVTVFINWNIDPEIIKLFGVFSIRYYSLLFLTGLFLGYYIVKRIYIKENLPIEKLEKLAIFIFIGTIVGARFGHCLFYEPEYYFKQPLEIILPFRWDAGGRFEFTGFQGLASHGGAIGVLTAIVLYCKKYHTNFLWVLDKVAIATPVTGAFIRFGNFMNSEIIGEPTGSNYGIVFQRVDLLPRHPTQLYEAFLYLTIFLVLYRIYSNQKTKRQNGYVFGLFLVLLFGARFILEFLKINQVDFENGMILNMGQLLSIPFILSGIGLIIWKRTPVHNSKQHGNTGSSDLLVGN</sequence>
<feature type="transmembrane region" description="Helical" evidence="7">
    <location>
        <begin position="58"/>
        <end position="79"/>
    </location>
</feature>